<organism evidence="1">
    <name type="scientific">Oryza punctata</name>
    <name type="common">Red rice</name>
    <dbReference type="NCBI Taxonomy" id="4537"/>
    <lineage>
        <taxon>Eukaryota</taxon>
        <taxon>Viridiplantae</taxon>
        <taxon>Streptophyta</taxon>
        <taxon>Embryophyta</taxon>
        <taxon>Tracheophyta</taxon>
        <taxon>Spermatophyta</taxon>
        <taxon>Magnoliopsida</taxon>
        <taxon>Liliopsida</taxon>
        <taxon>Poales</taxon>
        <taxon>Poaceae</taxon>
        <taxon>BOP clade</taxon>
        <taxon>Oryzoideae</taxon>
        <taxon>Oryzeae</taxon>
        <taxon>Oryzinae</taxon>
        <taxon>Oryza</taxon>
    </lineage>
</organism>
<dbReference type="AlphaFoldDB" id="A0A0E0KFP8"/>
<dbReference type="HOGENOM" id="CLU_1449858_0_0_1"/>
<dbReference type="EnsemblPlants" id="OPUNC03G21950.1">
    <property type="protein sequence ID" value="OPUNC03G21950.1"/>
    <property type="gene ID" value="OPUNC03G21950"/>
</dbReference>
<protein>
    <submittedName>
        <fullName evidence="1">Uncharacterized protein</fullName>
    </submittedName>
</protein>
<reference evidence="1" key="1">
    <citation type="submission" date="2015-04" db="UniProtKB">
        <authorList>
            <consortium name="EnsemblPlants"/>
        </authorList>
    </citation>
    <scope>IDENTIFICATION</scope>
</reference>
<name>A0A0E0KFP8_ORYPU</name>
<proteinExistence type="predicted"/>
<dbReference type="Gramene" id="OPUNC03G21950.1">
    <property type="protein sequence ID" value="OPUNC03G21950.1"/>
    <property type="gene ID" value="OPUNC03G21950"/>
</dbReference>
<reference evidence="1" key="2">
    <citation type="submission" date="2018-05" db="EMBL/GenBank/DDBJ databases">
        <title>OpunRS2 (Oryza punctata Reference Sequence Version 2).</title>
        <authorList>
            <person name="Zhang J."/>
            <person name="Kudrna D."/>
            <person name="Lee S."/>
            <person name="Talag J."/>
            <person name="Welchert J."/>
            <person name="Wing R.A."/>
        </authorList>
    </citation>
    <scope>NUCLEOTIDE SEQUENCE [LARGE SCALE GENOMIC DNA]</scope>
</reference>
<evidence type="ECO:0000313" key="1">
    <source>
        <dbReference type="EnsemblPlants" id="OPUNC03G21950.1"/>
    </source>
</evidence>
<keyword evidence="2" id="KW-1185">Reference proteome</keyword>
<evidence type="ECO:0000313" key="2">
    <source>
        <dbReference type="Proteomes" id="UP000026962"/>
    </source>
</evidence>
<accession>A0A0E0KFP8</accession>
<dbReference type="Proteomes" id="UP000026962">
    <property type="component" value="Chromosome 3"/>
</dbReference>
<sequence>MAQLARRSALSSPTPAAELHLRFHPLRSSNRVVVVNPEFFLAIEPFQPKPLLSKPRRSLTTALVSILNPFGHTCMNASTEIKAPKQHARTAHAQPPLGLVSDDNPATILINTTTFRLTKVISTFIILSTSRDSPPFAAGKAEHGRQPCSPGSVQVAGTSIEKNQNSRYKFVKTTLHMEQSQDCGLIS</sequence>